<accession>A0ABQ2GXA3</accession>
<dbReference type="Pfam" id="PF13620">
    <property type="entry name" value="CarboxypepD_reg"/>
    <property type="match status" value="1"/>
</dbReference>
<evidence type="ECO:0008006" key="3">
    <source>
        <dbReference type="Google" id="ProtNLM"/>
    </source>
</evidence>
<dbReference type="Gene3D" id="2.60.40.1120">
    <property type="entry name" value="Carboxypeptidase-like, regulatory domain"/>
    <property type="match status" value="1"/>
</dbReference>
<protein>
    <recommendedName>
        <fullName evidence="3">Carboxypeptidase regulatory-like domain-containing protein</fullName>
    </recommendedName>
</protein>
<comment type="caution">
    <text evidence="1">The sequence shown here is derived from an EMBL/GenBank/DDBJ whole genome shotgun (WGS) entry which is preliminary data.</text>
</comment>
<gene>
    <name evidence="1" type="ORF">GCM10010841_28120</name>
</gene>
<dbReference type="InterPro" id="IPR013784">
    <property type="entry name" value="Carb-bd-like_fold"/>
</dbReference>
<sequence length="87" mass="9161">MTREDRPTGIVASVRRADGTPVQDARVLLGAGPSHRDLAALSNALGQTTLTGLEPGLYTVVVLSHGQRHEVQIQVPPAQMVAAEIVV</sequence>
<evidence type="ECO:0000313" key="2">
    <source>
        <dbReference type="Proteomes" id="UP000661918"/>
    </source>
</evidence>
<dbReference type="RefSeq" id="WP_188904984.1">
    <property type="nucleotide sequence ID" value="NZ_BMOM01000031.1"/>
</dbReference>
<proteinExistence type="predicted"/>
<keyword evidence="2" id="KW-1185">Reference proteome</keyword>
<dbReference type="Proteomes" id="UP000661918">
    <property type="component" value="Unassembled WGS sequence"/>
</dbReference>
<evidence type="ECO:0000313" key="1">
    <source>
        <dbReference type="EMBL" id="GGM18392.1"/>
    </source>
</evidence>
<name>A0ABQ2GXA3_9DEIO</name>
<dbReference type="EMBL" id="BMOM01000031">
    <property type="protein sequence ID" value="GGM18392.1"/>
    <property type="molecule type" value="Genomic_DNA"/>
</dbReference>
<reference evidence="2" key="1">
    <citation type="journal article" date="2019" name="Int. J. Syst. Evol. Microbiol.">
        <title>The Global Catalogue of Microorganisms (GCM) 10K type strain sequencing project: providing services to taxonomists for standard genome sequencing and annotation.</title>
        <authorList>
            <consortium name="The Broad Institute Genomics Platform"/>
            <consortium name="The Broad Institute Genome Sequencing Center for Infectious Disease"/>
            <person name="Wu L."/>
            <person name="Ma J."/>
        </authorList>
    </citation>
    <scope>NUCLEOTIDE SEQUENCE [LARGE SCALE GENOMIC DNA]</scope>
    <source>
        <strain evidence="2">JCM 15443</strain>
    </source>
</reference>
<dbReference type="SUPFAM" id="SSF49452">
    <property type="entry name" value="Starch-binding domain-like"/>
    <property type="match status" value="1"/>
</dbReference>
<organism evidence="1 2">
    <name type="scientific">Deinococcus aerophilus</name>
    <dbReference type="NCBI Taxonomy" id="522488"/>
    <lineage>
        <taxon>Bacteria</taxon>
        <taxon>Thermotogati</taxon>
        <taxon>Deinococcota</taxon>
        <taxon>Deinococci</taxon>
        <taxon>Deinococcales</taxon>
        <taxon>Deinococcaceae</taxon>
        <taxon>Deinococcus</taxon>
    </lineage>
</organism>